<dbReference type="EMBL" id="PXYK01000044">
    <property type="protein sequence ID" value="PSJ51080.1"/>
    <property type="molecule type" value="Genomic_DNA"/>
</dbReference>
<dbReference type="AlphaFoldDB" id="A0A2P7RLJ1"/>
<evidence type="ECO:0000313" key="2">
    <source>
        <dbReference type="EMBL" id="PSJ51080.1"/>
    </source>
</evidence>
<comment type="caution">
    <text evidence="2">The sequence shown here is derived from an EMBL/GenBank/DDBJ whole genome shotgun (WGS) entry which is preliminary data.</text>
</comment>
<protein>
    <submittedName>
        <fullName evidence="2">Uncharacterized protein</fullName>
    </submittedName>
</protein>
<sequence length="62" mass="6828">MGNILAFRPRKQNGAAAPKKHKASATVIIFPGVRYERMTGESAAKWSPVTWIGHLQRPLPTS</sequence>
<accession>A0A2P7RLJ1</accession>
<proteinExistence type="predicted"/>
<dbReference type="Proteomes" id="UP000241229">
    <property type="component" value="Unassembled WGS sequence"/>
</dbReference>
<evidence type="ECO:0000256" key="1">
    <source>
        <dbReference type="SAM" id="MobiDB-lite"/>
    </source>
</evidence>
<evidence type="ECO:0000313" key="3">
    <source>
        <dbReference type="Proteomes" id="UP000241229"/>
    </source>
</evidence>
<name>A0A2P7RLJ1_9HYPH</name>
<gene>
    <name evidence="2" type="ORF">C7I84_27755</name>
</gene>
<organism evidence="2 3">
    <name type="scientific">Kumtagia ephedrae</name>
    <dbReference type="NCBI Taxonomy" id="2116701"/>
    <lineage>
        <taxon>Bacteria</taxon>
        <taxon>Pseudomonadati</taxon>
        <taxon>Pseudomonadota</taxon>
        <taxon>Alphaproteobacteria</taxon>
        <taxon>Hyphomicrobiales</taxon>
        <taxon>Phyllobacteriaceae</taxon>
        <taxon>Kumtagia</taxon>
    </lineage>
</organism>
<keyword evidence="3" id="KW-1185">Reference proteome</keyword>
<feature type="region of interest" description="Disordered" evidence="1">
    <location>
        <begin position="1"/>
        <end position="20"/>
    </location>
</feature>
<reference evidence="2 3" key="1">
    <citation type="submission" date="2018-03" db="EMBL/GenBank/DDBJ databases">
        <title>The draft genome of Mesorhizobium sp. 6GN-30.</title>
        <authorList>
            <person name="Liu L."/>
            <person name="Li L."/>
            <person name="Wang T."/>
            <person name="Zhang X."/>
            <person name="Liang L."/>
        </authorList>
    </citation>
    <scope>NUCLEOTIDE SEQUENCE [LARGE SCALE GENOMIC DNA]</scope>
    <source>
        <strain evidence="2 3">6GN30</strain>
    </source>
</reference>